<dbReference type="Proteomes" id="UP000194127">
    <property type="component" value="Unassembled WGS sequence"/>
</dbReference>
<dbReference type="InterPro" id="IPR045340">
    <property type="entry name" value="DUF6533"/>
</dbReference>
<accession>A0A1X6N023</accession>
<feature type="transmembrane region" description="Helical" evidence="1">
    <location>
        <begin position="46"/>
        <end position="67"/>
    </location>
</feature>
<dbReference type="Pfam" id="PF20151">
    <property type="entry name" value="DUF6533"/>
    <property type="match status" value="1"/>
</dbReference>
<feature type="non-terminal residue" evidence="3">
    <location>
        <position position="1"/>
    </location>
</feature>
<proteinExistence type="predicted"/>
<protein>
    <recommendedName>
        <fullName evidence="2">DUF6533 domain-containing protein</fullName>
    </recommendedName>
</protein>
<dbReference type="GeneID" id="36330755"/>
<dbReference type="OrthoDB" id="2804045at2759"/>
<reference evidence="3 4" key="1">
    <citation type="submission" date="2017-04" db="EMBL/GenBank/DDBJ databases">
        <title>Genome Sequence of the Model Brown-Rot Fungus Postia placenta SB12.</title>
        <authorList>
            <consortium name="DOE Joint Genome Institute"/>
            <person name="Gaskell J."/>
            <person name="Kersten P."/>
            <person name="Larrondo L.F."/>
            <person name="Canessa P."/>
            <person name="Martinez D."/>
            <person name="Hibbett D."/>
            <person name="Schmoll M."/>
            <person name="Kubicek C.P."/>
            <person name="Martinez A.T."/>
            <person name="Yadav J."/>
            <person name="Master E."/>
            <person name="Magnuson J.K."/>
            <person name="James T."/>
            <person name="Yaver D."/>
            <person name="Berka R."/>
            <person name="Labutti K."/>
            <person name="Lipzen A."/>
            <person name="Aerts A."/>
            <person name="Barry K."/>
            <person name="Henrissat B."/>
            <person name="Blanchette R."/>
            <person name="Grigoriev I."/>
            <person name="Cullen D."/>
        </authorList>
    </citation>
    <scope>NUCLEOTIDE SEQUENCE [LARGE SCALE GENOMIC DNA]</scope>
    <source>
        <strain evidence="3 4">MAD-698-R-SB12</strain>
    </source>
</reference>
<keyword evidence="1" id="KW-0812">Transmembrane</keyword>
<keyword evidence="1" id="KW-0472">Membrane</keyword>
<feature type="transmembrane region" description="Helical" evidence="1">
    <location>
        <begin position="79"/>
        <end position="100"/>
    </location>
</feature>
<keyword evidence="1" id="KW-1133">Transmembrane helix</keyword>
<name>A0A1X6N023_9APHY</name>
<evidence type="ECO:0000313" key="4">
    <source>
        <dbReference type="Proteomes" id="UP000194127"/>
    </source>
</evidence>
<dbReference type="STRING" id="670580.A0A1X6N023"/>
<organism evidence="3 4">
    <name type="scientific">Postia placenta MAD-698-R-SB12</name>
    <dbReference type="NCBI Taxonomy" id="670580"/>
    <lineage>
        <taxon>Eukaryota</taxon>
        <taxon>Fungi</taxon>
        <taxon>Dikarya</taxon>
        <taxon>Basidiomycota</taxon>
        <taxon>Agaricomycotina</taxon>
        <taxon>Agaricomycetes</taxon>
        <taxon>Polyporales</taxon>
        <taxon>Adustoporiaceae</taxon>
        <taxon>Rhodonia</taxon>
    </lineage>
</organism>
<evidence type="ECO:0000259" key="2">
    <source>
        <dbReference type="Pfam" id="PF20151"/>
    </source>
</evidence>
<feature type="domain" description="DUF6533" evidence="2">
    <location>
        <begin position="1"/>
        <end position="36"/>
    </location>
</feature>
<evidence type="ECO:0000313" key="3">
    <source>
        <dbReference type="EMBL" id="OSX61842.1"/>
    </source>
</evidence>
<evidence type="ECO:0000256" key="1">
    <source>
        <dbReference type="SAM" id="Phobius"/>
    </source>
</evidence>
<gene>
    <name evidence="3" type="ORF">POSPLADRAFT_1145460</name>
</gene>
<feature type="transmembrane region" description="Helical" evidence="1">
    <location>
        <begin position="20"/>
        <end position="40"/>
    </location>
</feature>
<sequence>LYDWLLNFDREWQVVWTRKLTGASILYILNRYVGIIGQALSIACRFAHLPCTVCGMYSSSIAAFSSLRVYGICGRQWKIPLLVIIFGMVPAISNLVSTYVHRLMTIFQCTADALTLGATWCSTYRTRKLARAVNIKPTISQLLLRDGEHCYSWGP</sequence>
<dbReference type="EMBL" id="KZ110598">
    <property type="protein sequence ID" value="OSX61842.1"/>
    <property type="molecule type" value="Genomic_DNA"/>
</dbReference>
<dbReference type="RefSeq" id="XP_024338636.1">
    <property type="nucleotide sequence ID" value="XM_024485806.1"/>
</dbReference>
<dbReference type="AlphaFoldDB" id="A0A1X6N023"/>
<keyword evidence="4" id="KW-1185">Reference proteome</keyword>